<reference evidence="2 3" key="1">
    <citation type="submission" date="2014-02" db="EMBL/GenBank/DDBJ databases">
        <title>Transposable element dynamics among asymbiotic and ectomycorrhizal Amanita fungi.</title>
        <authorList>
            <consortium name="DOE Joint Genome Institute"/>
            <person name="Hess J."/>
            <person name="Skrede I."/>
            <person name="Wolfe B."/>
            <person name="LaButti K."/>
            <person name="Ohm R.A."/>
            <person name="Grigoriev I.V."/>
            <person name="Pringle A."/>
        </authorList>
    </citation>
    <scope>NUCLEOTIDE SEQUENCE [LARGE SCALE GENOMIC DNA]</scope>
    <source>
        <strain evidence="2 3">SKay4041</strain>
    </source>
</reference>
<gene>
    <name evidence="2" type="ORF">AMATHDRAFT_50652</name>
</gene>
<keyword evidence="1" id="KW-0472">Membrane</keyword>
<evidence type="ECO:0000313" key="3">
    <source>
        <dbReference type="Proteomes" id="UP000242287"/>
    </source>
</evidence>
<name>A0A2A9N8B4_9AGAR</name>
<evidence type="ECO:0000313" key="2">
    <source>
        <dbReference type="EMBL" id="PFH46955.1"/>
    </source>
</evidence>
<accession>A0A2A9N8B4</accession>
<protein>
    <submittedName>
        <fullName evidence="2">Uncharacterized protein</fullName>
    </submittedName>
</protein>
<dbReference type="Proteomes" id="UP000242287">
    <property type="component" value="Unassembled WGS sequence"/>
</dbReference>
<proteinExistence type="predicted"/>
<organism evidence="2 3">
    <name type="scientific">Amanita thiersii Skay4041</name>
    <dbReference type="NCBI Taxonomy" id="703135"/>
    <lineage>
        <taxon>Eukaryota</taxon>
        <taxon>Fungi</taxon>
        <taxon>Dikarya</taxon>
        <taxon>Basidiomycota</taxon>
        <taxon>Agaricomycotina</taxon>
        <taxon>Agaricomycetes</taxon>
        <taxon>Agaricomycetidae</taxon>
        <taxon>Agaricales</taxon>
        <taxon>Pluteineae</taxon>
        <taxon>Amanitaceae</taxon>
        <taxon>Amanita</taxon>
    </lineage>
</organism>
<dbReference type="EMBL" id="KZ302145">
    <property type="protein sequence ID" value="PFH46955.1"/>
    <property type="molecule type" value="Genomic_DNA"/>
</dbReference>
<sequence>MAYIESEEDSSRSRSSAFRRRYPHTFLWLHIWRMELTNRLGTTPQNQAIHPQVEPFPPTQRIALTKRPSQGKSTSYISTFVPFKQLYRPQITNVIMYFNNATNNAYVTNQTSNFWLLFLILVIVILINMTVTLLLPTNH</sequence>
<dbReference type="AlphaFoldDB" id="A0A2A9N8B4"/>
<keyword evidence="3" id="KW-1185">Reference proteome</keyword>
<feature type="transmembrane region" description="Helical" evidence="1">
    <location>
        <begin position="114"/>
        <end position="135"/>
    </location>
</feature>
<keyword evidence="1" id="KW-0812">Transmembrane</keyword>
<keyword evidence="1" id="KW-1133">Transmembrane helix</keyword>
<evidence type="ECO:0000256" key="1">
    <source>
        <dbReference type="SAM" id="Phobius"/>
    </source>
</evidence>